<dbReference type="Pfam" id="PF13182">
    <property type="entry name" value="DUF4007"/>
    <property type="match status" value="1"/>
</dbReference>
<evidence type="ECO:0000313" key="3">
    <source>
        <dbReference type="Proteomes" id="UP000032360"/>
    </source>
</evidence>
<dbReference type="InterPro" id="IPR025248">
    <property type="entry name" value="DUF4007"/>
</dbReference>
<evidence type="ECO:0000313" key="2">
    <source>
        <dbReference type="EMBL" id="KJF16149.1"/>
    </source>
</evidence>
<protein>
    <recommendedName>
        <fullName evidence="1">DUF4007 domain-containing protein</fullName>
    </recommendedName>
</protein>
<organism evidence="2 3">
    <name type="scientific">Acidithrix ferrooxidans</name>
    <dbReference type="NCBI Taxonomy" id="1280514"/>
    <lineage>
        <taxon>Bacteria</taxon>
        <taxon>Bacillati</taxon>
        <taxon>Actinomycetota</taxon>
        <taxon>Acidimicrobiia</taxon>
        <taxon>Acidimicrobiales</taxon>
        <taxon>Acidimicrobiaceae</taxon>
        <taxon>Acidithrix</taxon>
    </lineage>
</organism>
<proteinExistence type="predicted"/>
<dbReference type="EMBL" id="JXYS01000096">
    <property type="protein sequence ID" value="KJF16149.1"/>
    <property type="molecule type" value="Genomic_DNA"/>
</dbReference>
<reference evidence="2 3" key="1">
    <citation type="submission" date="2015-01" db="EMBL/GenBank/DDBJ databases">
        <title>Draft genome of the acidophilic iron oxidizer Acidithrix ferrooxidans strain Py-F3.</title>
        <authorList>
            <person name="Poehlein A."/>
            <person name="Eisen S."/>
            <person name="Schloemann M."/>
            <person name="Johnson B.D."/>
            <person name="Daniel R."/>
            <person name="Muehling M."/>
        </authorList>
    </citation>
    <scope>NUCLEOTIDE SEQUENCE [LARGE SCALE GENOMIC DNA]</scope>
    <source>
        <strain evidence="2 3">Py-F3</strain>
    </source>
</reference>
<comment type="caution">
    <text evidence="2">The sequence shown here is derived from an EMBL/GenBank/DDBJ whole genome shotgun (WGS) entry which is preliminary data.</text>
</comment>
<sequence length="310" mass="34515">MLTKLTNSQKIVLSGHETFPLRFLWLKRAIDSIDGHNDDSKEVFTDVDAISRFGVGKNMVASIRHWAIISKVITAEASGYSITPFGRLVFGGEGIDPFFEFEVTPLLVHWNIVSNPSIFAWHHAFSSFPDNEFGRDDISNWIISKLTSLAASKISSNTVKKDVACFIRTYALSSAPSESDSEAYESPLTTIGFIVQYGKRDGFRFIVKQASEIPLGAFMFALVDYWRNSERFSNSNTIPLVSIKSDPKSVGRLFRISPIGVEELAVRLANDYSELFGVVLTGGMSHISIKRSIHELSLETIVKEAYELSA</sequence>
<dbReference type="PATRIC" id="fig|1280514.3.peg.3965"/>
<feature type="domain" description="DUF4007" evidence="1">
    <location>
        <begin position="14"/>
        <end position="306"/>
    </location>
</feature>
<name>A0A0D8HE40_9ACTN</name>
<dbReference type="Proteomes" id="UP000032360">
    <property type="component" value="Unassembled WGS sequence"/>
</dbReference>
<keyword evidence="3" id="KW-1185">Reference proteome</keyword>
<accession>A0A0D8HE40</accession>
<gene>
    <name evidence="2" type="ORF">AXFE_29970</name>
</gene>
<evidence type="ECO:0000259" key="1">
    <source>
        <dbReference type="Pfam" id="PF13182"/>
    </source>
</evidence>
<dbReference type="AlphaFoldDB" id="A0A0D8HE40"/>
<dbReference type="STRING" id="1280514.AXFE_29970"/>